<evidence type="ECO:0000256" key="1">
    <source>
        <dbReference type="SAM" id="SignalP"/>
    </source>
</evidence>
<accession>A0A2H0V575</accession>
<feature type="domain" description="Phosphodiester glycosidase" evidence="2">
    <location>
        <begin position="252"/>
        <end position="385"/>
    </location>
</feature>
<comment type="caution">
    <text evidence="3">The sequence shown here is derived from an EMBL/GenBank/DDBJ whole genome shotgun (WGS) entry which is preliminary data.</text>
</comment>
<dbReference type="EMBL" id="PFAP01000013">
    <property type="protein sequence ID" value="PIR94211.1"/>
    <property type="molecule type" value="Genomic_DNA"/>
</dbReference>
<name>A0A2H0V575_9BACT</name>
<evidence type="ECO:0000259" key="2">
    <source>
        <dbReference type="Pfam" id="PF09992"/>
    </source>
</evidence>
<reference evidence="4" key="1">
    <citation type="submission" date="2017-09" db="EMBL/GenBank/DDBJ databases">
        <title>Depth-based differentiation of microbial function through sediment-hosted aquifers and enrichment of novel symbionts in the deep terrestrial subsurface.</title>
        <authorList>
            <person name="Probst A.J."/>
            <person name="Ladd B."/>
            <person name="Jarett J.K."/>
            <person name="Geller-Mcgrath D.E."/>
            <person name="Sieber C.M.K."/>
            <person name="Emerson J.B."/>
            <person name="Anantharaman K."/>
            <person name="Thomas B.C."/>
            <person name="Malmstrom R."/>
            <person name="Stieglmeier M."/>
            <person name="Klingl A."/>
            <person name="Woyke T."/>
            <person name="Ryan C.M."/>
            <person name="Banfield J.F."/>
        </authorList>
    </citation>
    <scope>NUCLEOTIDE SEQUENCE [LARGE SCALE GENOMIC DNA]</scope>
</reference>
<evidence type="ECO:0000313" key="3">
    <source>
        <dbReference type="EMBL" id="PIR94211.1"/>
    </source>
</evidence>
<feature type="signal peptide" evidence="1">
    <location>
        <begin position="1"/>
        <end position="21"/>
    </location>
</feature>
<organism evidence="3 4">
    <name type="scientific">Candidatus Falkowbacteria bacterium CG10_big_fil_rev_8_21_14_0_10_39_11</name>
    <dbReference type="NCBI Taxonomy" id="1974565"/>
    <lineage>
        <taxon>Bacteria</taxon>
        <taxon>Candidatus Falkowiibacteriota</taxon>
    </lineage>
</organism>
<dbReference type="Pfam" id="PF09992">
    <property type="entry name" value="NAGPA"/>
    <property type="match status" value="1"/>
</dbReference>
<feature type="chain" id="PRO_5013594410" description="Phosphodiester glycosidase domain-containing protein" evidence="1">
    <location>
        <begin position="22"/>
        <end position="387"/>
    </location>
</feature>
<dbReference type="Proteomes" id="UP000229901">
    <property type="component" value="Unassembled WGS sequence"/>
</dbReference>
<protein>
    <recommendedName>
        <fullName evidence="2">Phosphodiester glycosidase domain-containing protein</fullName>
    </recommendedName>
</protein>
<keyword evidence="1" id="KW-0732">Signal</keyword>
<dbReference type="InterPro" id="IPR018711">
    <property type="entry name" value="NAGPA"/>
</dbReference>
<proteinExistence type="predicted"/>
<evidence type="ECO:0000313" key="4">
    <source>
        <dbReference type="Proteomes" id="UP000229901"/>
    </source>
</evidence>
<sequence>MKKIILLTLLLLTLLPLSTKAQTLTERLSGQILLDVEKNGEAWYVYPVDNQRYYLGRPADAFDIMRELGLGISETNFQNLRTNRNLAAKFSGRILLQVEKNGEAWYINPTDLKLYYLGRPADAFEIMRNLGLGITSQNLTLIPQSSKYSKYENQVLTTTSGMFEIDVVEIDLTNPTLEILTVTADTYDCDASCQAKNLQQYVTENNGFAAINGSYFCAYDNCGGVNYYYFPVFNSKVDKMINEYQLKYPTTGPIVAFDTDNKFYYFKDSRDFESVKNFESKYGILQAAIGNKPILVEHGINIVSESDLDSKQLTVKSNRGGLGYKNNKIYLIVAKNATVPDLAQIMVNLNMEFALNLDGGYSSALIYENEYKVGPGRDIPNAIVFKQ</sequence>
<dbReference type="AlphaFoldDB" id="A0A2H0V575"/>
<gene>
    <name evidence="3" type="ORF">COT97_02505</name>
</gene>